<dbReference type="SUPFAM" id="SSF64288">
    <property type="entry name" value="Chorismate lyase-like"/>
    <property type="match status" value="1"/>
</dbReference>
<dbReference type="AlphaFoldDB" id="A0A6M8SNL3"/>
<evidence type="ECO:0000313" key="6">
    <source>
        <dbReference type="Proteomes" id="UP000504844"/>
    </source>
</evidence>
<proteinExistence type="predicted"/>
<dbReference type="Pfam" id="PF00392">
    <property type="entry name" value="GntR"/>
    <property type="match status" value="1"/>
</dbReference>
<dbReference type="InterPro" id="IPR011663">
    <property type="entry name" value="UTRA"/>
</dbReference>
<dbReference type="Pfam" id="PF07702">
    <property type="entry name" value="UTRA"/>
    <property type="match status" value="1"/>
</dbReference>
<dbReference type="Proteomes" id="UP000504844">
    <property type="component" value="Chromosome"/>
</dbReference>
<dbReference type="GO" id="GO:0045892">
    <property type="term" value="P:negative regulation of DNA-templated transcription"/>
    <property type="evidence" value="ECO:0007669"/>
    <property type="project" value="TreeGrafter"/>
</dbReference>
<dbReference type="InterPro" id="IPR036388">
    <property type="entry name" value="WH-like_DNA-bd_sf"/>
</dbReference>
<dbReference type="InterPro" id="IPR050679">
    <property type="entry name" value="Bact_HTH_transcr_reg"/>
</dbReference>
<dbReference type="RefSeq" id="WP_173533279.1">
    <property type="nucleotide sequence ID" value="NZ_CP054143.1"/>
</dbReference>
<keyword evidence="1" id="KW-0805">Transcription regulation</keyword>
<dbReference type="PANTHER" id="PTHR44846">
    <property type="entry name" value="MANNOSYL-D-GLYCERATE TRANSPORT/METABOLISM SYSTEM REPRESSOR MNGR-RELATED"/>
    <property type="match status" value="1"/>
</dbReference>
<dbReference type="GO" id="GO:0003677">
    <property type="term" value="F:DNA binding"/>
    <property type="evidence" value="ECO:0007669"/>
    <property type="project" value="UniProtKB-KW"/>
</dbReference>
<gene>
    <name evidence="5" type="primary">phnF</name>
    <name evidence="5" type="ORF">HQN60_08715</name>
</gene>
<sequence>MPKTPPKWQQIATLLAEEIAQKTLRGQLPVEPILAQRFAVNRHTVRRAVQALESQGLVRIEQGRGTFVQEDLIDYQMGRRGRFSHSLAAQSLSGASQILRSDVIIASDEVCQQLEIAAGSEVLKIEALDFVADQVVGVCTEYLPLPRFAGFNLLLAEHGAMSEALRAAGVVSMSRKSSKITARIPRAEVAAQLAQPKSQPVLYVESVYQDDHGQVIEYGITRFAAHAIQLVITPEV</sequence>
<dbReference type="InterPro" id="IPR012702">
    <property type="entry name" value="CP_lyase_PhnF"/>
</dbReference>
<protein>
    <submittedName>
        <fullName evidence="5">Phosphonate metabolism transcriptional regulator PhnF</fullName>
    </submittedName>
</protein>
<dbReference type="GO" id="GO:0003700">
    <property type="term" value="F:DNA-binding transcription factor activity"/>
    <property type="evidence" value="ECO:0007669"/>
    <property type="project" value="InterPro"/>
</dbReference>
<dbReference type="SMART" id="SM00866">
    <property type="entry name" value="UTRA"/>
    <property type="match status" value="1"/>
</dbReference>
<dbReference type="SUPFAM" id="SSF46785">
    <property type="entry name" value="Winged helix' DNA-binding domain"/>
    <property type="match status" value="1"/>
</dbReference>
<reference evidence="5 6" key="1">
    <citation type="submission" date="2020-05" db="EMBL/GenBank/DDBJ databases">
        <title>Complete genome sequence of Deefgea sp. D17.</title>
        <authorList>
            <person name="Bae J.-W."/>
            <person name="Han J.E."/>
        </authorList>
    </citation>
    <scope>NUCLEOTIDE SEQUENCE [LARGE SCALE GENOMIC DNA]</scope>
    <source>
        <strain evidence="5 6">D17</strain>
    </source>
</reference>
<dbReference type="CDD" id="cd07377">
    <property type="entry name" value="WHTH_GntR"/>
    <property type="match status" value="1"/>
</dbReference>
<dbReference type="InterPro" id="IPR036390">
    <property type="entry name" value="WH_DNA-bd_sf"/>
</dbReference>
<dbReference type="InterPro" id="IPR000524">
    <property type="entry name" value="Tscrpt_reg_HTH_GntR"/>
</dbReference>
<accession>A0A6M8SNL3</accession>
<organism evidence="5 6">
    <name type="scientific">Deefgea piscis</name>
    <dbReference type="NCBI Taxonomy" id="2739061"/>
    <lineage>
        <taxon>Bacteria</taxon>
        <taxon>Pseudomonadati</taxon>
        <taxon>Pseudomonadota</taxon>
        <taxon>Betaproteobacteria</taxon>
        <taxon>Neisseriales</taxon>
        <taxon>Chitinibacteraceae</taxon>
        <taxon>Deefgea</taxon>
    </lineage>
</organism>
<dbReference type="PANTHER" id="PTHR44846:SF1">
    <property type="entry name" value="MANNOSYL-D-GLYCERATE TRANSPORT_METABOLISM SYSTEM REPRESSOR MNGR-RELATED"/>
    <property type="match status" value="1"/>
</dbReference>
<dbReference type="KEGG" id="dee:HQN60_08715"/>
<dbReference type="EMBL" id="CP054143">
    <property type="protein sequence ID" value="QKJ66775.1"/>
    <property type="molecule type" value="Genomic_DNA"/>
</dbReference>
<dbReference type="Gene3D" id="3.40.1410.10">
    <property type="entry name" value="Chorismate lyase-like"/>
    <property type="match status" value="1"/>
</dbReference>
<dbReference type="SMART" id="SM00345">
    <property type="entry name" value="HTH_GNTR"/>
    <property type="match status" value="1"/>
</dbReference>
<dbReference type="InterPro" id="IPR028978">
    <property type="entry name" value="Chorismate_lyase_/UTRA_dom_sf"/>
</dbReference>
<feature type="domain" description="HTH gntR-type" evidence="4">
    <location>
        <begin position="5"/>
        <end position="71"/>
    </location>
</feature>
<dbReference type="PROSITE" id="PS50949">
    <property type="entry name" value="HTH_GNTR"/>
    <property type="match status" value="1"/>
</dbReference>
<dbReference type="PRINTS" id="PR00035">
    <property type="entry name" value="HTHGNTR"/>
</dbReference>
<evidence type="ECO:0000313" key="5">
    <source>
        <dbReference type="EMBL" id="QKJ66775.1"/>
    </source>
</evidence>
<keyword evidence="2" id="KW-0238">DNA-binding</keyword>
<evidence type="ECO:0000256" key="2">
    <source>
        <dbReference type="ARBA" id="ARBA00023125"/>
    </source>
</evidence>
<evidence type="ECO:0000259" key="4">
    <source>
        <dbReference type="PROSITE" id="PS50949"/>
    </source>
</evidence>
<evidence type="ECO:0000256" key="3">
    <source>
        <dbReference type="ARBA" id="ARBA00023163"/>
    </source>
</evidence>
<dbReference type="NCBIfam" id="TIGR02325">
    <property type="entry name" value="C_P_lyase_phnF"/>
    <property type="match status" value="1"/>
</dbReference>
<dbReference type="Gene3D" id="1.10.10.10">
    <property type="entry name" value="Winged helix-like DNA-binding domain superfamily/Winged helix DNA-binding domain"/>
    <property type="match status" value="1"/>
</dbReference>
<keyword evidence="3" id="KW-0804">Transcription</keyword>
<keyword evidence="6" id="KW-1185">Reference proteome</keyword>
<name>A0A6M8SNL3_9NEIS</name>
<evidence type="ECO:0000256" key="1">
    <source>
        <dbReference type="ARBA" id="ARBA00023015"/>
    </source>
</evidence>